<keyword evidence="2 5" id="KW-0378">Hydrolase</keyword>
<dbReference type="RefSeq" id="WP_080023584.1">
    <property type="nucleotide sequence ID" value="NZ_LTAY01000059.1"/>
</dbReference>
<dbReference type="Gene3D" id="2.40.10.120">
    <property type="match status" value="1"/>
</dbReference>
<proteinExistence type="predicted"/>
<dbReference type="Gene3D" id="2.30.42.10">
    <property type="match status" value="1"/>
</dbReference>
<dbReference type="PANTHER" id="PTHR43343:SF3">
    <property type="entry name" value="PROTEASE DO-LIKE 8, CHLOROPLASTIC"/>
    <property type="match status" value="1"/>
</dbReference>
<evidence type="ECO:0000256" key="2">
    <source>
        <dbReference type="ARBA" id="ARBA00022801"/>
    </source>
</evidence>
<keyword evidence="1 5" id="KW-0645">Protease</keyword>
<dbReference type="EC" id="3.4.21.107" evidence="5"/>
<protein>
    <submittedName>
        <fullName evidence="5">Serine protease Do-like HtrB</fullName>
        <ecNumber evidence="5">3.4.21.107</ecNumber>
    </submittedName>
</protein>
<dbReference type="InterPro" id="IPR036034">
    <property type="entry name" value="PDZ_sf"/>
</dbReference>
<keyword evidence="3" id="KW-0812">Transmembrane</keyword>
<accession>A0A1V4STH4</accession>
<dbReference type="EMBL" id="LTAY01000059">
    <property type="protein sequence ID" value="OPX47103.1"/>
    <property type="molecule type" value="Genomic_DNA"/>
</dbReference>
<dbReference type="OrthoDB" id="9758917at2"/>
<keyword evidence="3" id="KW-1133">Transmembrane helix</keyword>
<dbReference type="InterPro" id="IPR009003">
    <property type="entry name" value="Peptidase_S1_PA"/>
</dbReference>
<dbReference type="Pfam" id="PF13180">
    <property type="entry name" value="PDZ_2"/>
    <property type="match status" value="1"/>
</dbReference>
<dbReference type="InterPro" id="IPR001940">
    <property type="entry name" value="Peptidase_S1C"/>
</dbReference>
<dbReference type="AlphaFoldDB" id="A0A1V4STH4"/>
<keyword evidence="3" id="KW-0472">Membrane</keyword>
<dbReference type="GO" id="GO:0006508">
    <property type="term" value="P:proteolysis"/>
    <property type="evidence" value="ECO:0007669"/>
    <property type="project" value="UniProtKB-KW"/>
</dbReference>
<dbReference type="InterPro" id="IPR001478">
    <property type="entry name" value="PDZ"/>
</dbReference>
<dbReference type="Proteomes" id="UP000191448">
    <property type="component" value="Unassembled WGS sequence"/>
</dbReference>
<dbReference type="SUPFAM" id="SSF50494">
    <property type="entry name" value="Trypsin-like serine proteases"/>
    <property type="match status" value="1"/>
</dbReference>
<evidence type="ECO:0000313" key="6">
    <source>
        <dbReference type="Proteomes" id="UP000191448"/>
    </source>
</evidence>
<evidence type="ECO:0000256" key="3">
    <source>
        <dbReference type="SAM" id="Phobius"/>
    </source>
</evidence>
<gene>
    <name evidence="5" type="primary">htrB</name>
    <name evidence="5" type="ORF">CLTHE_23420</name>
</gene>
<organism evidence="5 6">
    <name type="scientific">Clostridium thermobutyricum DSM 4928</name>
    <dbReference type="NCBI Taxonomy" id="1121339"/>
    <lineage>
        <taxon>Bacteria</taxon>
        <taxon>Bacillati</taxon>
        <taxon>Bacillota</taxon>
        <taxon>Clostridia</taxon>
        <taxon>Eubacteriales</taxon>
        <taxon>Clostridiaceae</taxon>
        <taxon>Clostridium</taxon>
    </lineage>
</organism>
<evidence type="ECO:0000313" key="5">
    <source>
        <dbReference type="EMBL" id="OPX47103.1"/>
    </source>
</evidence>
<evidence type="ECO:0000259" key="4">
    <source>
        <dbReference type="PROSITE" id="PS50106"/>
    </source>
</evidence>
<dbReference type="PRINTS" id="PR00834">
    <property type="entry name" value="PROTEASES2C"/>
</dbReference>
<dbReference type="PANTHER" id="PTHR43343">
    <property type="entry name" value="PEPTIDASE S12"/>
    <property type="match status" value="1"/>
</dbReference>
<dbReference type="PROSITE" id="PS50106">
    <property type="entry name" value="PDZ"/>
    <property type="match status" value="1"/>
</dbReference>
<dbReference type="Pfam" id="PF13365">
    <property type="entry name" value="Trypsin_2"/>
    <property type="match status" value="1"/>
</dbReference>
<reference evidence="5 6" key="1">
    <citation type="submission" date="2016-02" db="EMBL/GenBank/DDBJ databases">
        <title>Genome sequence of Clostridium thermobutyricum DSM 4928.</title>
        <authorList>
            <person name="Poehlein A."/>
            <person name="Daniel R."/>
        </authorList>
    </citation>
    <scope>NUCLEOTIDE SEQUENCE [LARGE SCALE GENOMIC DNA]</scope>
    <source>
        <strain evidence="5 6">DSM 4928</strain>
    </source>
</reference>
<feature type="transmembrane region" description="Helical" evidence="3">
    <location>
        <begin position="29"/>
        <end position="50"/>
    </location>
</feature>
<name>A0A1V4STH4_9CLOT</name>
<dbReference type="GO" id="GO:0004252">
    <property type="term" value="F:serine-type endopeptidase activity"/>
    <property type="evidence" value="ECO:0007669"/>
    <property type="project" value="InterPro"/>
</dbReference>
<dbReference type="InterPro" id="IPR051201">
    <property type="entry name" value="Chloro_Bact_Ser_Proteases"/>
</dbReference>
<evidence type="ECO:0000256" key="1">
    <source>
        <dbReference type="ARBA" id="ARBA00022670"/>
    </source>
</evidence>
<dbReference type="SMART" id="SM00228">
    <property type="entry name" value="PDZ"/>
    <property type="match status" value="1"/>
</dbReference>
<comment type="caution">
    <text evidence="5">The sequence shown here is derived from an EMBL/GenBank/DDBJ whole genome shotgun (WGS) entry which is preliminary data.</text>
</comment>
<feature type="domain" description="PDZ" evidence="4">
    <location>
        <begin position="266"/>
        <end position="347"/>
    </location>
</feature>
<sequence>MSINTKKTEKRQGKINIKNKTPLFTRNNLYIFIIIIVTAIITGVVTTEYVKNKVSNLVNNAVNSSESNNITANIIKQVSPSLVTIGSSQEELSTIEVNPNNTTGVVISKEGLIITSYDFIKNMKDIYVKLPAKGVKAEKAVLLGYDKDTGIAVLKINGKNLTPISYSNQLSYKTGDAVESMGNATGDNYIGMITPGVITSTNYSIKIDGERYSIIQTNAIMDSQNYGGVLCNSKGQMIGFNSEYLTKKYNLDGLYFAIGNDAVVKSVQDILNQSNVLGVEGAELDNKTGFYISNIGEGSPAQKAGLKATDIIKSVDGKDMDSLEDFYTSVKGLKKGENIKLDILRDGKSKEVNITI</sequence>
<dbReference type="SUPFAM" id="SSF50156">
    <property type="entry name" value="PDZ domain-like"/>
    <property type="match status" value="1"/>
</dbReference>